<dbReference type="GO" id="GO:0016757">
    <property type="term" value="F:glycosyltransferase activity"/>
    <property type="evidence" value="ECO:0007669"/>
    <property type="project" value="InterPro"/>
</dbReference>
<dbReference type="KEGG" id="vcn:VOLCADRAFT_87643"/>
<dbReference type="eggNOG" id="ENOG502RX8R">
    <property type="taxonomic scope" value="Eukaryota"/>
</dbReference>
<keyword evidence="2" id="KW-0812">Transmembrane</keyword>
<dbReference type="Proteomes" id="UP000001058">
    <property type="component" value="Unassembled WGS sequence"/>
</dbReference>
<feature type="compositionally biased region" description="Acidic residues" evidence="1">
    <location>
        <begin position="302"/>
        <end position="317"/>
    </location>
</feature>
<dbReference type="EMBL" id="GL378327">
    <property type="protein sequence ID" value="EFJ51530.1"/>
    <property type="molecule type" value="Genomic_DNA"/>
</dbReference>
<feature type="transmembrane region" description="Helical" evidence="2">
    <location>
        <begin position="12"/>
        <end position="29"/>
    </location>
</feature>
<name>D8TLV5_VOLCA</name>
<keyword evidence="4" id="KW-1185">Reference proteome</keyword>
<dbReference type="InterPro" id="IPR007657">
    <property type="entry name" value="Glycosyltransferase_61"/>
</dbReference>
<protein>
    <submittedName>
        <fullName evidence="3">Uncharacterized protein</fullName>
    </submittedName>
</protein>
<evidence type="ECO:0000313" key="4">
    <source>
        <dbReference type="Proteomes" id="UP000001058"/>
    </source>
</evidence>
<sequence length="869" mass="95065">MAAYWSSHGGAFRLLLVMLLVMSAGALTLRPRQTKRRGHTLDDALISDITAADVEHNDAVRFVMDGIAHMKQVGIKLSDECETRYGYTFITDQKHHHFRLCKSEATLGSDGKLTGVSRSSSSLAVFRERLLKKQQAWRKRQQLLKALNKTGSEIDAAATAGSAAGAGAGKRRTLMQQHSSSTLGLASTVAVTAKARYVVSRKHLEDQMAGAIDGRPNGRATDCLSGQHSASSHVLDPKPCSASRCSSQISCSSSSAHAMARRHLQATENGNSSSSLMYKILKYVNTKKSDDAGDTSDVYNDAGDDDNDDNSGEGEGNEDAKAVGGGATAAAAAAAKKAAWLAKRRAAFLAAFEPDVEVPALTAVNSSFKSSVSCYLQPSMPRDVGYKDAQLMCVGRNVVLDTCGFYDGQNEGFEVRFPKPKVGAVKLGCTVQSSLLAERNLTKGYKNRVWWWNAQDNAYDSVRQHCASGSGHVVEHPVAFVLRDRYTHTLHELEVLATIFTSLAVANLTEIRNQGVQIVIADQMPHASYRATYAAISYPYRLRHLAEAPYPPNTCFRTALFINAFTNSIAFNPNPNTSRCFSPIMVGVHRWLRNLHKELDPAYLSRVHHHASETGGIVRRAVVWTSRRNLEALRLTSGAGMTEWQSARMVPNENEVVTALQSAILRWNSRSCLLARYYGGDEGMAGCRNSNVQFDLVFGEFSDWPYYPDQLLTIYRTGVLIGVHGAALTFITSLTAGESALLELAGLGWEEAQTGNMLNLFPSLAHNVGAYYEQVRYQGPDIDVRIATDALERAMDAVSSRIMAKKMNLELVPEQQPHFNDQYNFDIMFPQACPTSVVNKTRRYVTSHPIQMTLNDSSNAHTSGSVVGG</sequence>
<dbReference type="InParanoid" id="D8TLV5"/>
<dbReference type="OrthoDB" id="534920at2759"/>
<keyword evidence="2" id="KW-1133">Transmembrane helix</keyword>
<dbReference type="PANTHER" id="PTHR20961">
    <property type="entry name" value="GLYCOSYLTRANSFERASE"/>
    <property type="match status" value="1"/>
</dbReference>
<gene>
    <name evidence="3" type="ORF">VOLCADRAFT_87643</name>
</gene>
<dbReference type="RefSeq" id="XP_002947482.1">
    <property type="nucleotide sequence ID" value="XM_002947436.1"/>
</dbReference>
<accession>D8TLV5</accession>
<dbReference type="PANTHER" id="PTHR20961:SF38">
    <property type="entry name" value="PROTEIN O-LINKED-MANNOSE BETA-1,4-N-ACETYLGLUCOSAMINYLTRANSFERASE 2"/>
    <property type="match status" value="1"/>
</dbReference>
<feature type="region of interest" description="Disordered" evidence="1">
    <location>
        <begin position="290"/>
        <end position="323"/>
    </location>
</feature>
<keyword evidence="2" id="KW-0472">Membrane</keyword>
<evidence type="ECO:0000256" key="2">
    <source>
        <dbReference type="SAM" id="Phobius"/>
    </source>
</evidence>
<reference evidence="3 4" key="1">
    <citation type="journal article" date="2010" name="Science">
        <title>Genomic analysis of organismal complexity in the multicellular green alga Volvox carteri.</title>
        <authorList>
            <person name="Prochnik S.E."/>
            <person name="Umen J."/>
            <person name="Nedelcu A.M."/>
            <person name="Hallmann A."/>
            <person name="Miller S.M."/>
            <person name="Nishii I."/>
            <person name="Ferris P."/>
            <person name="Kuo A."/>
            <person name="Mitros T."/>
            <person name="Fritz-Laylin L.K."/>
            <person name="Hellsten U."/>
            <person name="Chapman J."/>
            <person name="Simakov O."/>
            <person name="Rensing S.A."/>
            <person name="Terry A."/>
            <person name="Pangilinan J."/>
            <person name="Kapitonov V."/>
            <person name="Jurka J."/>
            <person name="Salamov A."/>
            <person name="Shapiro H."/>
            <person name="Schmutz J."/>
            <person name="Grimwood J."/>
            <person name="Lindquist E."/>
            <person name="Lucas S."/>
            <person name="Grigoriev I.V."/>
            <person name="Schmitt R."/>
            <person name="Kirk D."/>
            <person name="Rokhsar D.S."/>
        </authorList>
    </citation>
    <scope>NUCLEOTIDE SEQUENCE [LARGE SCALE GENOMIC DNA]</scope>
    <source>
        <strain evidence="4">f. Nagariensis / Eve</strain>
    </source>
</reference>
<organism evidence="4">
    <name type="scientific">Volvox carteri f. nagariensis</name>
    <dbReference type="NCBI Taxonomy" id="3068"/>
    <lineage>
        <taxon>Eukaryota</taxon>
        <taxon>Viridiplantae</taxon>
        <taxon>Chlorophyta</taxon>
        <taxon>core chlorophytes</taxon>
        <taxon>Chlorophyceae</taxon>
        <taxon>CS clade</taxon>
        <taxon>Chlamydomonadales</taxon>
        <taxon>Volvocaceae</taxon>
        <taxon>Volvox</taxon>
    </lineage>
</organism>
<dbReference type="STRING" id="3068.D8TLV5"/>
<evidence type="ECO:0000256" key="1">
    <source>
        <dbReference type="SAM" id="MobiDB-lite"/>
    </source>
</evidence>
<evidence type="ECO:0000313" key="3">
    <source>
        <dbReference type="EMBL" id="EFJ51530.1"/>
    </source>
</evidence>
<dbReference type="AlphaFoldDB" id="D8TLV5"/>
<proteinExistence type="predicted"/>
<dbReference type="GeneID" id="9620445"/>